<keyword evidence="2" id="KW-1185">Reference proteome</keyword>
<sequence>MLCYTPKLESLWLVFSGNEAHHSSNIESTFGTRFQRKRTFTKEPNIATKFQMLTKWTEQTPVLRSPAFASGTSLFSAGSEAQRFSVRCVAFYQSIWQYLSPPNYGNNRTVGMRIKWLYGHPEDASTATYRTFSTGLSIALKLALSPSLQSNMSNPSLTHTNPYIQGGWDPENSWPNDGSFDPSSPRSSSWIPAQSAYGVLPLGATPGALPPGLLGRHFTFRFMSNGNQTNLAFVGPNHRACYRIRTDNTHSYISVPQGHLARVSWTGAEPVMERGGRTIRASEFLLETGDAHGRRIKIMRANGEDFAWTYDKKAFYVSSHTSSACNNQVTRPPPLSQIHPANDLNKTIGTVYNAHGVELRILPDGLTTELLNCIVLAIVMMQGKMFVGLNR</sequence>
<reference evidence="1" key="1">
    <citation type="submission" date="2016-06" db="EMBL/GenBank/DDBJ databases">
        <title>Draft Genome sequence of the fungus Inonotus baumii.</title>
        <authorList>
            <person name="Zhu H."/>
            <person name="Lin W."/>
        </authorList>
    </citation>
    <scope>NUCLEOTIDE SEQUENCE</scope>
    <source>
        <strain evidence="1">821</strain>
    </source>
</reference>
<comment type="caution">
    <text evidence="1">The sequence shown here is derived from an EMBL/GenBank/DDBJ whole genome shotgun (WGS) entry which is preliminary data.</text>
</comment>
<evidence type="ECO:0000313" key="1">
    <source>
        <dbReference type="EMBL" id="OCB91205.1"/>
    </source>
</evidence>
<dbReference type="Proteomes" id="UP000757232">
    <property type="component" value="Unassembled WGS sequence"/>
</dbReference>
<name>A0A9Q5I4E8_SANBA</name>
<evidence type="ECO:0000313" key="2">
    <source>
        <dbReference type="Proteomes" id="UP000757232"/>
    </source>
</evidence>
<proteinExistence type="predicted"/>
<organism evidence="1 2">
    <name type="scientific">Sanghuangporus baumii</name>
    <name type="common">Phellinus baumii</name>
    <dbReference type="NCBI Taxonomy" id="108892"/>
    <lineage>
        <taxon>Eukaryota</taxon>
        <taxon>Fungi</taxon>
        <taxon>Dikarya</taxon>
        <taxon>Basidiomycota</taxon>
        <taxon>Agaricomycotina</taxon>
        <taxon>Agaricomycetes</taxon>
        <taxon>Hymenochaetales</taxon>
        <taxon>Hymenochaetaceae</taxon>
        <taxon>Sanghuangporus</taxon>
    </lineage>
</organism>
<protein>
    <submittedName>
        <fullName evidence="1">Uncharacterized protein</fullName>
    </submittedName>
</protein>
<dbReference type="EMBL" id="LNZH02000101">
    <property type="protein sequence ID" value="OCB91205.1"/>
    <property type="molecule type" value="Genomic_DNA"/>
</dbReference>
<dbReference type="AlphaFoldDB" id="A0A9Q5I4E8"/>
<accession>A0A9Q5I4E8</accession>
<gene>
    <name evidence="1" type="ORF">A7U60_g1552</name>
</gene>
<dbReference type="OrthoDB" id="3191568at2759"/>